<dbReference type="InterPro" id="IPR011541">
    <property type="entry name" value="Ni/Co_transpt_high_affinity"/>
</dbReference>
<evidence type="ECO:0000256" key="3">
    <source>
        <dbReference type="ARBA" id="ARBA00022448"/>
    </source>
</evidence>
<keyword evidence="4" id="KW-0533">Nickel</keyword>
<keyword evidence="10" id="KW-1185">Reference proteome</keyword>
<dbReference type="GO" id="GO:0012505">
    <property type="term" value="C:endomembrane system"/>
    <property type="evidence" value="ECO:0007669"/>
    <property type="project" value="UniProtKB-SubCell"/>
</dbReference>
<evidence type="ECO:0000256" key="7">
    <source>
        <dbReference type="ARBA" id="ARBA00023136"/>
    </source>
</evidence>
<protein>
    <recommendedName>
        <fullName evidence="8">Nickel/cobalt efflux system</fullName>
    </recommendedName>
</protein>
<feature type="transmembrane region" description="Helical" evidence="8">
    <location>
        <begin position="312"/>
        <end position="334"/>
    </location>
</feature>
<keyword evidence="7 8" id="KW-0472">Membrane</keyword>
<evidence type="ECO:0000256" key="8">
    <source>
        <dbReference type="RuleBase" id="RU362101"/>
    </source>
</evidence>
<feature type="transmembrane region" description="Helical" evidence="8">
    <location>
        <begin position="265"/>
        <end position="291"/>
    </location>
</feature>
<evidence type="ECO:0000313" key="9">
    <source>
        <dbReference type="EMBL" id="SFN05153.1"/>
    </source>
</evidence>
<dbReference type="GO" id="GO:0015099">
    <property type="term" value="F:nickel cation transmembrane transporter activity"/>
    <property type="evidence" value="ECO:0007669"/>
    <property type="project" value="UniProtKB-UniRule"/>
</dbReference>
<proteinExistence type="inferred from homology"/>
<keyword evidence="3 8" id="KW-0813">Transport</keyword>
<evidence type="ECO:0000256" key="1">
    <source>
        <dbReference type="ARBA" id="ARBA00004127"/>
    </source>
</evidence>
<dbReference type="RefSeq" id="WP_092875382.1">
    <property type="nucleotide sequence ID" value="NZ_FOVC01000002.1"/>
</dbReference>
<dbReference type="PANTHER" id="PTHR31611">
    <property type="entry name" value="HIGH-AFFINITY NICKEL TRANSPORT PROTEIN NIC1"/>
    <property type="match status" value="1"/>
</dbReference>
<comment type="subcellular location">
    <subcellularLocation>
        <location evidence="8">Cell membrane</location>
        <topology evidence="8">Multi-pass membrane protein</topology>
    </subcellularLocation>
    <subcellularLocation>
        <location evidence="1">Endomembrane system</location>
        <topology evidence="1">Multi-pass membrane protein</topology>
    </subcellularLocation>
</comment>
<organism evidence="9 10">
    <name type="scientific">Izhakiella capsodis</name>
    <dbReference type="NCBI Taxonomy" id="1367852"/>
    <lineage>
        <taxon>Bacteria</taxon>
        <taxon>Pseudomonadati</taxon>
        <taxon>Pseudomonadota</taxon>
        <taxon>Gammaproteobacteria</taxon>
        <taxon>Enterobacterales</taxon>
        <taxon>Erwiniaceae</taxon>
        <taxon>Izhakiella</taxon>
    </lineage>
</organism>
<comment type="similarity">
    <text evidence="2 8">Belongs to the NiCoT transporter (TC 2.A.52) family.</text>
</comment>
<dbReference type="Proteomes" id="UP000242222">
    <property type="component" value="Unassembled WGS sequence"/>
</dbReference>
<keyword evidence="6 8" id="KW-1133">Transmembrane helix</keyword>
<feature type="transmembrane region" description="Helical" evidence="8">
    <location>
        <begin position="16"/>
        <end position="36"/>
    </location>
</feature>
<reference evidence="10" key="1">
    <citation type="submission" date="2016-10" db="EMBL/GenBank/DDBJ databases">
        <authorList>
            <person name="Varghese N."/>
            <person name="Submissions S."/>
        </authorList>
    </citation>
    <scope>NUCLEOTIDE SEQUENCE [LARGE SCALE GENOMIC DNA]</scope>
    <source>
        <strain evidence="10">N6PO6</strain>
    </source>
</reference>
<evidence type="ECO:0000256" key="4">
    <source>
        <dbReference type="ARBA" id="ARBA00022596"/>
    </source>
</evidence>
<dbReference type="OrthoDB" id="9776706at2"/>
<dbReference type="EMBL" id="FOVC01000002">
    <property type="protein sequence ID" value="SFN05153.1"/>
    <property type="molecule type" value="Genomic_DNA"/>
</dbReference>
<name>A0A1I4VVF7_9GAMM</name>
<accession>A0A1I4VVF7</accession>
<dbReference type="GO" id="GO:0005886">
    <property type="term" value="C:plasma membrane"/>
    <property type="evidence" value="ECO:0007669"/>
    <property type="project" value="UniProtKB-SubCell"/>
</dbReference>
<dbReference type="STRING" id="1367852.SAMN05216516_102103"/>
<dbReference type="InterPro" id="IPR004688">
    <property type="entry name" value="Ni/Co_transpt"/>
</dbReference>
<dbReference type="AlphaFoldDB" id="A0A1I4VVF7"/>
<feature type="transmembrane region" description="Helical" evidence="8">
    <location>
        <begin position="191"/>
        <end position="213"/>
    </location>
</feature>
<feature type="transmembrane region" description="Helical" evidence="8">
    <location>
        <begin position="81"/>
        <end position="104"/>
    </location>
</feature>
<evidence type="ECO:0000313" key="10">
    <source>
        <dbReference type="Proteomes" id="UP000242222"/>
    </source>
</evidence>
<gene>
    <name evidence="9" type="ORF">SAMN05216516_102103</name>
</gene>
<keyword evidence="5 8" id="KW-0812">Transmembrane</keyword>
<dbReference type="PANTHER" id="PTHR31611:SF0">
    <property type="entry name" value="HIGH-AFFINITY NICKEL TRANSPORT PROTEIN NIC1"/>
    <property type="match status" value="1"/>
</dbReference>
<dbReference type="NCBIfam" id="TIGR00802">
    <property type="entry name" value="nico"/>
    <property type="match status" value="1"/>
</dbReference>
<dbReference type="Pfam" id="PF03824">
    <property type="entry name" value="NicO"/>
    <property type="match status" value="1"/>
</dbReference>
<evidence type="ECO:0000256" key="5">
    <source>
        <dbReference type="ARBA" id="ARBA00022692"/>
    </source>
</evidence>
<evidence type="ECO:0000256" key="2">
    <source>
        <dbReference type="ARBA" id="ARBA00010892"/>
    </source>
</evidence>
<sequence length="349" mass="38215">MATHFTHLSGSTRRRAAWLLSGLVALNLIVWLLTAAVFSHNAALMGTALLAWSFGLRHALDVDHIAAIDNVTRKLMQQGRTPLGVGAWFSLGHSTIVILATAAIAATTMLFRQHLETFHSIGSVIGTLVSAVFLLAIGLINLIILFEVWQKFRQLKQGKLYDSASLDLFAGGGIFTRLLKPLFNMVNHSWQMYLVGFLFGLGFDTATEVGLLGIAAASAQQGMNLWALMLFPALFTSGMMLVDSIDNLVMVGAYGWAFARPARKLYYNMTITFASVIVALFIGGIEALGLIGEKLGAQGAFWQLIADLNDQLSNLGFWVVGIFVLCWLVSVINYRLRGYDRLDLTQRQG</sequence>
<feature type="transmembrane region" description="Helical" evidence="8">
    <location>
        <begin position="124"/>
        <end position="148"/>
    </location>
</feature>
<evidence type="ECO:0000256" key="6">
    <source>
        <dbReference type="ARBA" id="ARBA00022989"/>
    </source>
</evidence>